<comment type="caution">
    <text evidence="1">The sequence shown here is derived from an EMBL/GenBank/DDBJ whole genome shotgun (WGS) entry which is preliminary data.</text>
</comment>
<proteinExistence type="predicted"/>
<gene>
    <name evidence="1" type="ORF">ACFQ3W_25915</name>
</gene>
<dbReference type="EMBL" id="JBHTLM010000040">
    <property type="protein sequence ID" value="MFD1179716.1"/>
    <property type="molecule type" value="Genomic_DNA"/>
</dbReference>
<keyword evidence="2" id="KW-1185">Reference proteome</keyword>
<reference evidence="2" key="1">
    <citation type="journal article" date="2019" name="Int. J. Syst. Evol. Microbiol.">
        <title>The Global Catalogue of Microorganisms (GCM) 10K type strain sequencing project: providing services to taxonomists for standard genome sequencing and annotation.</title>
        <authorList>
            <consortium name="The Broad Institute Genomics Platform"/>
            <consortium name="The Broad Institute Genome Sequencing Center for Infectious Disease"/>
            <person name="Wu L."/>
            <person name="Ma J."/>
        </authorList>
    </citation>
    <scope>NUCLEOTIDE SEQUENCE [LARGE SCALE GENOMIC DNA]</scope>
    <source>
        <strain evidence="2">CCUG 59189</strain>
    </source>
</reference>
<name>A0ABW3S5T3_9BACL</name>
<dbReference type="RefSeq" id="WP_379322138.1">
    <property type="nucleotide sequence ID" value="NZ_JBHTLM010000040.1"/>
</dbReference>
<protein>
    <submittedName>
        <fullName evidence="1">Uncharacterized protein</fullName>
    </submittedName>
</protein>
<organism evidence="1 2">
    <name type="scientific">Paenibacillus puldeungensis</name>
    <dbReference type="NCBI Taxonomy" id="696536"/>
    <lineage>
        <taxon>Bacteria</taxon>
        <taxon>Bacillati</taxon>
        <taxon>Bacillota</taxon>
        <taxon>Bacilli</taxon>
        <taxon>Bacillales</taxon>
        <taxon>Paenibacillaceae</taxon>
        <taxon>Paenibacillus</taxon>
    </lineage>
</organism>
<dbReference type="Proteomes" id="UP001597262">
    <property type="component" value="Unassembled WGS sequence"/>
</dbReference>
<evidence type="ECO:0000313" key="2">
    <source>
        <dbReference type="Proteomes" id="UP001597262"/>
    </source>
</evidence>
<evidence type="ECO:0000313" key="1">
    <source>
        <dbReference type="EMBL" id="MFD1179716.1"/>
    </source>
</evidence>
<accession>A0ABW3S5T3</accession>
<sequence>MEEKQSEERAKEIVVNFERALPDIWEKANKNLEALEAEYNRCKEAEDH</sequence>